<evidence type="ECO:0000313" key="3">
    <source>
        <dbReference type="EMBL" id="GJS95921.1"/>
    </source>
</evidence>
<reference evidence="3" key="2">
    <citation type="submission" date="2022-01" db="EMBL/GenBank/DDBJ databases">
        <authorList>
            <person name="Yamashiro T."/>
            <person name="Shiraishi A."/>
            <person name="Satake H."/>
            <person name="Nakayama K."/>
        </authorList>
    </citation>
    <scope>NUCLEOTIDE SEQUENCE</scope>
</reference>
<evidence type="ECO:0000256" key="1">
    <source>
        <dbReference type="SAM" id="MobiDB-lite"/>
    </source>
</evidence>
<evidence type="ECO:0000259" key="2">
    <source>
        <dbReference type="Pfam" id="PF07727"/>
    </source>
</evidence>
<dbReference type="Pfam" id="PF07727">
    <property type="entry name" value="RVT_2"/>
    <property type="match status" value="1"/>
</dbReference>
<organism evidence="3 4">
    <name type="scientific">Tanacetum coccineum</name>
    <dbReference type="NCBI Taxonomy" id="301880"/>
    <lineage>
        <taxon>Eukaryota</taxon>
        <taxon>Viridiplantae</taxon>
        <taxon>Streptophyta</taxon>
        <taxon>Embryophyta</taxon>
        <taxon>Tracheophyta</taxon>
        <taxon>Spermatophyta</taxon>
        <taxon>Magnoliopsida</taxon>
        <taxon>eudicotyledons</taxon>
        <taxon>Gunneridae</taxon>
        <taxon>Pentapetalae</taxon>
        <taxon>asterids</taxon>
        <taxon>campanulids</taxon>
        <taxon>Asterales</taxon>
        <taxon>Asteraceae</taxon>
        <taxon>Asteroideae</taxon>
        <taxon>Anthemideae</taxon>
        <taxon>Anthemidinae</taxon>
        <taxon>Tanacetum</taxon>
    </lineage>
</organism>
<dbReference type="EMBL" id="BQNB010011847">
    <property type="protein sequence ID" value="GJS95921.1"/>
    <property type="molecule type" value="Genomic_DNA"/>
</dbReference>
<protein>
    <submittedName>
        <fullName evidence="3">Retrovirus-related pol polyprotein from transposon TNT 1-94</fullName>
    </submittedName>
</protein>
<accession>A0ABQ5A2J6</accession>
<name>A0ABQ5A2J6_9ASTR</name>
<comment type="caution">
    <text evidence="3">The sequence shown here is derived from an EMBL/GenBank/DDBJ whole genome shotgun (WGS) entry which is preliminary data.</text>
</comment>
<dbReference type="InterPro" id="IPR013103">
    <property type="entry name" value="RVT_2"/>
</dbReference>
<keyword evidence="4" id="KW-1185">Reference proteome</keyword>
<evidence type="ECO:0000313" key="4">
    <source>
        <dbReference type="Proteomes" id="UP001151760"/>
    </source>
</evidence>
<feature type="domain" description="Reverse transcriptase Ty1/copia-type" evidence="2">
    <location>
        <begin position="212"/>
        <end position="265"/>
    </location>
</feature>
<reference evidence="3" key="1">
    <citation type="journal article" date="2022" name="Int. J. Mol. Sci.">
        <title>Draft Genome of Tanacetum Coccineum: Genomic Comparison of Closely Related Tanacetum-Family Plants.</title>
        <authorList>
            <person name="Yamashiro T."/>
            <person name="Shiraishi A."/>
            <person name="Nakayama K."/>
            <person name="Satake H."/>
        </authorList>
    </citation>
    <scope>NUCLEOTIDE SEQUENCE</scope>
</reference>
<dbReference type="Proteomes" id="UP001151760">
    <property type="component" value="Unassembled WGS sequence"/>
</dbReference>
<feature type="compositionally biased region" description="Low complexity" evidence="1">
    <location>
        <begin position="161"/>
        <end position="183"/>
    </location>
</feature>
<gene>
    <name evidence="3" type="ORF">Tco_0802889</name>
</gene>
<feature type="region of interest" description="Disordered" evidence="1">
    <location>
        <begin position="154"/>
        <end position="191"/>
    </location>
</feature>
<sequence>MLVIGASSNDLGRQITNLHDVLFVLKLAHNLLSIGQPMSSGLVIIFDDGYCYIQDKRSGQRIAKIGMTTSRMFPLDVSLGKEKVMVVKAWKDSHIWHLLYGHLHLNGMKLLKSKDMSGRASRHLELVHADLCGPMITESLNDETPTLDIEPILEPLSPAYNSPRSPKSPSSSSSSSNDASSSDSPPPKSRDLKDIYDSCQFALYVSDPINYDEATTNQFDVKSAFLTGDLDEEVYVSQPQGIVIGHTENKSYKLNKALYRLKQAPL</sequence>
<proteinExistence type="predicted"/>